<dbReference type="InterPro" id="IPR003812">
    <property type="entry name" value="Fido"/>
</dbReference>
<gene>
    <name evidence="2" type="ORF">UU80_C0024G0007</name>
</gene>
<evidence type="ECO:0000259" key="1">
    <source>
        <dbReference type="PROSITE" id="PS51459"/>
    </source>
</evidence>
<accession>A0A0G0ZHY6</accession>
<name>A0A0G0ZHY6_UNCKA</name>
<dbReference type="SUPFAM" id="SSF140931">
    <property type="entry name" value="Fic-like"/>
    <property type="match status" value="1"/>
</dbReference>
<sequence length="326" mass="37979">MFIPEFTITNKILRNITQVEYSKALIENTPILSSWEKQLQKEARVRALQGSLVQIGLNVPQDYVKKYIEGLSEKNNIEMVKMNEVFDFIDEKRRSNDLHEEDIRNLYHILHSGSHQPSYRKNQSEGFVSPQEILSEMVQLMDWYNSLDARETHPLLVAGIVKARVDMIQPYDQKSAIISNLVARLILYTNGFEINRYYCLEEHYAQSQQRYMNKLDTIERDEGEMTEWLEYFTEGLAHEISNIKEKVMLLARDTKVAKVSGRVKLTERQERIVEYLQDYGILQNKDFARVFPGISEDSVLRDLKSLINKGLLVKSGSTKSSRYELG</sequence>
<dbReference type="AlphaFoldDB" id="A0A0G0ZHY6"/>
<protein>
    <recommendedName>
        <fullName evidence="1">Fido domain-containing protein</fullName>
    </recommendedName>
</protein>
<dbReference type="InterPro" id="IPR036597">
    <property type="entry name" value="Fido-like_dom_sf"/>
</dbReference>
<dbReference type="InterPro" id="IPR040198">
    <property type="entry name" value="Fido_containing"/>
</dbReference>
<dbReference type="Proteomes" id="UP000034920">
    <property type="component" value="Unassembled WGS sequence"/>
</dbReference>
<dbReference type="PANTHER" id="PTHR13504:SF38">
    <property type="entry name" value="FIDO DOMAIN-CONTAINING PROTEIN"/>
    <property type="match status" value="1"/>
</dbReference>
<evidence type="ECO:0000313" key="3">
    <source>
        <dbReference type="Proteomes" id="UP000034920"/>
    </source>
</evidence>
<dbReference type="Gene3D" id="1.10.10.10">
    <property type="entry name" value="Winged helix-like DNA-binding domain superfamily/Winged helix DNA-binding domain"/>
    <property type="match status" value="1"/>
</dbReference>
<proteinExistence type="predicted"/>
<dbReference type="Gene3D" id="1.10.3290.10">
    <property type="entry name" value="Fido-like domain"/>
    <property type="match status" value="1"/>
</dbReference>
<dbReference type="InterPro" id="IPR036390">
    <property type="entry name" value="WH_DNA-bd_sf"/>
</dbReference>
<dbReference type="EMBL" id="LCCA01000024">
    <property type="protein sequence ID" value="KKS21646.1"/>
    <property type="molecule type" value="Genomic_DNA"/>
</dbReference>
<dbReference type="STRING" id="1619103.UU80_C0024G0007"/>
<dbReference type="PROSITE" id="PS51459">
    <property type="entry name" value="FIDO"/>
    <property type="match status" value="1"/>
</dbReference>
<dbReference type="InterPro" id="IPR036388">
    <property type="entry name" value="WH-like_DNA-bd_sf"/>
</dbReference>
<reference evidence="2 3" key="1">
    <citation type="journal article" date="2015" name="Nature">
        <title>rRNA introns, odd ribosomes, and small enigmatic genomes across a large radiation of phyla.</title>
        <authorList>
            <person name="Brown C.T."/>
            <person name="Hug L.A."/>
            <person name="Thomas B.C."/>
            <person name="Sharon I."/>
            <person name="Castelle C.J."/>
            <person name="Singh A."/>
            <person name="Wilkins M.J."/>
            <person name="Williams K.H."/>
            <person name="Banfield J.F."/>
        </authorList>
    </citation>
    <scope>NUCLEOTIDE SEQUENCE [LARGE SCALE GENOMIC DNA]</scope>
</reference>
<feature type="domain" description="Fido" evidence="1">
    <location>
        <begin position="90"/>
        <end position="234"/>
    </location>
</feature>
<dbReference type="PATRIC" id="fig|1619103.3.peg.786"/>
<dbReference type="SUPFAM" id="SSF46785">
    <property type="entry name" value="Winged helix' DNA-binding domain"/>
    <property type="match status" value="1"/>
</dbReference>
<comment type="caution">
    <text evidence="2">The sequence shown here is derived from an EMBL/GenBank/DDBJ whole genome shotgun (WGS) entry which is preliminary data.</text>
</comment>
<dbReference type="PANTHER" id="PTHR13504">
    <property type="entry name" value="FIDO DOMAIN-CONTAINING PROTEIN DDB_G0283145"/>
    <property type="match status" value="1"/>
</dbReference>
<evidence type="ECO:0000313" key="2">
    <source>
        <dbReference type="EMBL" id="KKS21646.1"/>
    </source>
</evidence>
<organism evidence="2 3">
    <name type="scientific">candidate division WWE3 bacterium GW2011_GWA1_41_8</name>
    <dbReference type="NCBI Taxonomy" id="1619103"/>
    <lineage>
        <taxon>Bacteria</taxon>
        <taxon>Katanobacteria</taxon>
    </lineage>
</organism>